<evidence type="ECO:0000313" key="1">
    <source>
        <dbReference type="EMBL" id="RLM26759.1"/>
    </source>
</evidence>
<evidence type="ECO:0000313" key="2">
    <source>
        <dbReference type="Proteomes" id="UP000285972"/>
    </source>
</evidence>
<gene>
    <name evidence="1" type="ORF">BIY26_07100</name>
</gene>
<reference evidence="1 2" key="1">
    <citation type="submission" date="2016-09" db="EMBL/GenBank/DDBJ databases">
        <authorList>
            <person name="Doonan J."/>
            <person name="Pachebat J.A."/>
            <person name="Golyshin P.N."/>
            <person name="Denman S."/>
            <person name="Mcdonald J.E."/>
        </authorList>
    </citation>
    <scope>NUCLEOTIDE SEQUENCE [LARGE SCALE GENOMIC DNA]</scope>
    <source>
        <strain evidence="1 2">FRB141</strain>
    </source>
</reference>
<dbReference type="AlphaFoldDB" id="A0AAE8JNI4"/>
<dbReference type="EMBL" id="MJLX01000014">
    <property type="protein sequence ID" value="RLM26759.1"/>
    <property type="molecule type" value="Genomic_DNA"/>
</dbReference>
<sequence>MSENAESKCTPFSQQIAYINKGTLDAELTETLAMIIQAVRETRKKGSVTLTLNCEMLNSRTEDTIKVTPDVKFNKPKLELADTIMFSTADGDLLRDDPDQVQMDLQVINTKSNAAPIKLQSNS</sequence>
<comment type="caution">
    <text evidence="1">The sequence shown here is derived from an EMBL/GenBank/DDBJ whole genome shotgun (WGS) entry which is preliminary data.</text>
</comment>
<protein>
    <submittedName>
        <fullName evidence="1">Uncharacterized protein</fullName>
    </submittedName>
</protein>
<accession>A0AAE8JNI4</accession>
<dbReference type="Proteomes" id="UP000285972">
    <property type="component" value="Unassembled WGS sequence"/>
</dbReference>
<name>A0AAE8JNI4_9GAMM</name>
<dbReference type="RefSeq" id="WP_095835655.1">
    <property type="nucleotide sequence ID" value="NZ_CP014137.1"/>
</dbReference>
<dbReference type="KEGG" id="bgj:AWC36_23250"/>
<organism evidence="1 2">
    <name type="scientific">Brenneria goodwinii</name>
    <dbReference type="NCBI Taxonomy" id="1109412"/>
    <lineage>
        <taxon>Bacteria</taxon>
        <taxon>Pseudomonadati</taxon>
        <taxon>Pseudomonadota</taxon>
        <taxon>Gammaproteobacteria</taxon>
        <taxon>Enterobacterales</taxon>
        <taxon>Pectobacteriaceae</taxon>
        <taxon>Brenneria</taxon>
    </lineage>
</organism>
<proteinExistence type="predicted"/>
<dbReference type="GeneID" id="70909746"/>